<evidence type="ECO:0000313" key="2">
    <source>
        <dbReference type="Proteomes" id="UP001163321"/>
    </source>
</evidence>
<keyword evidence="2" id="KW-1185">Reference proteome</keyword>
<name>A0ACC0VKV2_9STRA</name>
<evidence type="ECO:0000313" key="1">
    <source>
        <dbReference type="EMBL" id="KAI9906111.1"/>
    </source>
</evidence>
<dbReference type="Proteomes" id="UP001163321">
    <property type="component" value="Chromosome 9"/>
</dbReference>
<organism evidence="1 2">
    <name type="scientific">Peronosclerospora sorghi</name>
    <dbReference type="NCBI Taxonomy" id="230839"/>
    <lineage>
        <taxon>Eukaryota</taxon>
        <taxon>Sar</taxon>
        <taxon>Stramenopiles</taxon>
        <taxon>Oomycota</taxon>
        <taxon>Peronosporomycetes</taxon>
        <taxon>Peronosporales</taxon>
        <taxon>Peronosporaceae</taxon>
        <taxon>Peronosclerospora</taxon>
    </lineage>
</organism>
<accession>A0ACC0VKV2</accession>
<reference evidence="1 2" key="1">
    <citation type="journal article" date="2022" name="bioRxiv">
        <title>The genome of the oomycete Peronosclerospora sorghi, a cosmopolitan pathogen of maize and sorghum, is inflated with dispersed pseudogenes.</title>
        <authorList>
            <person name="Fletcher K."/>
            <person name="Martin F."/>
            <person name="Isakeit T."/>
            <person name="Cavanaugh K."/>
            <person name="Magill C."/>
            <person name="Michelmore R."/>
        </authorList>
    </citation>
    <scope>NUCLEOTIDE SEQUENCE [LARGE SCALE GENOMIC DNA]</scope>
    <source>
        <strain evidence="1">P6</strain>
    </source>
</reference>
<protein>
    <submittedName>
        <fullName evidence="1">Uncharacterized protein</fullName>
    </submittedName>
</protein>
<dbReference type="EMBL" id="CM047588">
    <property type="protein sequence ID" value="KAI9906111.1"/>
    <property type="molecule type" value="Genomic_DNA"/>
</dbReference>
<gene>
    <name evidence="1" type="ORF">PsorP6_014252</name>
</gene>
<comment type="caution">
    <text evidence="1">The sequence shown here is derived from an EMBL/GenBank/DDBJ whole genome shotgun (WGS) entry which is preliminary data.</text>
</comment>
<sequence>MASWYRWQLFPRQEVDHDLGDVCVSGTVASPCNLFLTLFLSTSQFYNDFSSPTPSPRVEALGSRTKLATFWTWVGRLPLALDAFLSVRTRRDRTSAHTSCLRPPHTVHLASRSFLLSLSRGSWRGGSNMDQSLPATSTVVDTKPGHAPTPASSPTRPATSTVVDTNPAHVPTPASCPTTATMGHRHRSVSMNVQSTAPPSKKQRASDDEYEQASPPRTAAVPTFVSPADVLPEKQDDDHASEQDSDGQEEEDAFLTWLVAQKTAGIPATQLLEVLGLGVADGVAMADDELWDAMLAMGMRLLQPSVTRPRAKLAAVNTLHDVAALLRTSRKIVVLAGAGISVSCGIPDFRSENGIYSRLGEYNLPNPQCMFDIDFFRSNPRPFFAFAKELFPKSRGYSFVPSQSHYFVKLLEQQGKLLRIYSQNIDMLEHAAGISPDRAVLCHGSFATATCLACKRVYPNAAIRDQVLSQRVPMCTACRRAEGIIKPDIVFFGESLPRRFHDSIKRDESDADLVLVMGSSLKVNPVRSIVGRFKKNTPMILINREPVGRPHAFDVELLGYSDEIVLELCRLLDWELPQPDPALFGHLSLPSPAASTPRAYDFVPPSRHLFHGAKSTYASSSDDDESSDEGLESDASRETMTTALDDDDEKPGRKQDVATDEHEELLGSGTELLRPSVDN</sequence>
<proteinExistence type="predicted"/>